<dbReference type="PANTHER" id="PTHR11629">
    <property type="entry name" value="VACUOLAR PROTON ATPASES"/>
    <property type="match status" value="1"/>
</dbReference>
<feature type="transmembrane region" description="Helical" evidence="8">
    <location>
        <begin position="448"/>
        <end position="469"/>
    </location>
</feature>
<comment type="similarity">
    <text evidence="2">Belongs to the V-ATPase 116 kDa subunit family.</text>
</comment>
<proteinExistence type="inferred from homology"/>
<dbReference type="STRING" id="1351755.CCH01_19890"/>
<dbReference type="GO" id="GO:0007035">
    <property type="term" value="P:vacuolar acidification"/>
    <property type="evidence" value="ECO:0007669"/>
    <property type="project" value="TreeGrafter"/>
</dbReference>
<reference evidence="10" key="1">
    <citation type="submission" date="2017-03" db="EMBL/GenBank/DDBJ databases">
        <authorList>
            <person name="Falquet L."/>
            <person name="Falquet L."/>
        </authorList>
    </citation>
    <scope>NUCLEOTIDE SEQUENCE [LARGE SCALE GENOMIC DNA]</scope>
</reference>
<accession>A0A1U6JKL4</accession>
<name>A0A1U6JKL4_9CLOT</name>
<comment type="subcellular location">
    <subcellularLocation>
        <location evidence="1">Membrane</location>
        <topology evidence="1">Multi-pass membrane protein</topology>
    </subcellularLocation>
</comment>
<dbReference type="GO" id="GO:0046961">
    <property type="term" value="F:proton-transporting ATPase activity, rotational mechanism"/>
    <property type="evidence" value="ECO:0007669"/>
    <property type="project" value="InterPro"/>
</dbReference>
<keyword evidence="7 8" id="KW-0472">Membrane</keyword>
<feature type="transmembrane region" description="Helical" evidence="8">
    <location>
        <begin position="369"/>
        <end position="395"/>
    </location>
</feature>
<keyword evidence="4 8" id="KW-0812">Transmembrane</keyword>
<protein>
    <submittedName>
        <fullName evidence="9">Putative V-type sodium ATPase, I subunit</fullName>
    </submittedName>
</protein>
<evidence type="ECO:0000256" key="6">
    <source>
        <dbReference type="ARBA" id="ARBA00023065"/>
    </source>
</evidence>
<dbReference type="InterPro" id="IPR002490">
    <property type="entry name" value="V-ATPase_116kDa_su"/>
</dbReference>
<keyword evidence="10" id="KW-1185">Reference proteome</keyword>
<evidence type="ECO:0000313" key="9">
    <source>
        <dbReference type="EMBL" id="SLK20828.1"/>
    </source>
</evidence>
<feature type="transmembrane region" description="Helical" evidence="8">
    <location>
        <begin position="505"/>
        <end position="526"/>
    </location>
</feature>
<dbReference type="AlphaFoldDB" id="A0A1U6JKL4"/>
<feature type="transmembrane region" description="Helical" evidence="8">
    <location>
        <begin position="407"/>
        <end position="428"/>
    </location>
</feature>
<dbReference type="RefSeq" id="WP_079481541.1">
    <property type="nucleotide sequence ID" value="NZ_CBML010000006.1"/>
</dbReference>
<evidence type="ECO:0000256" key="3">
    <source>
        <dbReference type="ARBA" id="ARBA00022448"/>
    </source>
</evidence>
<evidence type="ECO:0000256" key="2">
    <source>
        <dbReference type="ARBA" id="ARBA00009904"/>
    </source>
</evidence>
<dbReference type="OrthoDB" id="9803814at2"/>
<feature type="transmembrane region" description="Helical" evidence="8">
    <location>
        <begin position="481"/>
        <end position="499"/>
    </location>
</feature>
<keyword evidence="3" id="KW-0813">Transport</keyword>
<dbReference type="EMBL" id="LT799839">
    <property type="protein sequence ID" value="SLK20828.1"/>
    <property type="molecule type" value="Genomic_DNA"/>
</dbReference>
<dbReference type="PANTHER" id="PTHR11629:SF63">
    <property type="entry name" value="V-TYPE PROTON ATPASE SUBUNIT A"/>
    <property type="match status" value="1"/>
</dbReference>
<feature type="transmembrane region" description="Helical" evidence="8">
    <location>
        <begin position="586"/>
        <end position="613"/>
    </location>
</feature>
<sequence length="650" mass="73156">MAIVKMNKFTLLAFESQKEELIRRLQGFSSVEFVDLQDEELLEKYEELKSLSKDDIDSECAKYEENLSKAKSAVNFLTNYVPKKSGLKALEDDKESLSLDELESQVEKSEWLAVYDKVKEKEDELASLHAKITKLEGEIEILTPWQSLDTSFESLNELKMTYCVLGTIQKEYEQTLVESLDEVYLEIISRNNNDINVLILANLEDKEKISEVLRGLGFSYFKTESKHVPMKSITDFKAEIEELKSKEFFVKQELLDFKSELKTLQLVYDYYTSKIQRKAVSKNFLKTDTIVTIQGWNCKEDNDKLISICKDVLGDDYYLNFEEVKDEEIDDVPIKLKNGKMTSAFVQVTEMYSYPKYNEVDPTPLLAPFYLIFFGMMVADAGYGLLVMLGSIFALKGLNLDKSKRDFARFFFYLSIPTIAFGLIYGSFFGDMLPLPKLVDPSRDVNTILILSIILGVIQIFFGLGIKAYTLIKLGKPLDAFYDVGAWVITLVSIGLLVLAPMFGLPAIVGTISKFAMIFGMIVIILTGGRAEKSKGAQLGQGLYALYGITGYVGDLVSYTRLMALGLAGGSIAGALNLLIGSLPGVAVWIVGPVFFILAHIFNLLLSLLGAYVHTARLQYVEYFSKFYDGGGKPFEPFTASDKYINLKRN</sequence>
<keyword evidence="6" id="KW-0406">Ion transport</keyword>
<dbReference type="GeneID" id="66302303"/>
<evidence type="ECO:0000313" key="10">
    <source>
        <dbReference type="Proteomes" id="UP000190476"/>
    </source>
</evidence>
<dbReference type="Proteomes" id="UP000190476">
    <property type="component" value="Chromosome I"/>
</dbReference>
<evidence type="ECO:0000256" key="8">
    <source>
        <dbReference type="SAM" id="Phobius"/>
    </source>
</evidence>
<keyword evidence="5 8" id="KW-1133">Transmembrane helix</keyword>
<dbReference type="Pfam" id="PF01496">
    <property type="entry name" value="V_ATPase_I"/>
    <property type="match status" value="2"/>
</dbReference>
<evidence type="ECO:0000256" key="7">
    <source>
        <dbReference type="ARBA" id="ARBA00023136"/>
    </source>
</evidence>
<organism evidence="9 10">
    <name type="scientific">Clostridium chauvoei JF4335</name>
    <dbReference type="NCBI Taxonomy" id="1351755"/>
    <lineage>
        <taxon>Bacteria</taxon>
        <taxon>Bacillati</taxon>
        <taxon>Bacillota</taxon>
        <taxon>Clostridia</taxon>
        <taxon>Eubacteriales</taxon>
        <taxon>Clostridiaceae</taxon>
        <taxon>Clostridium</taxon>
    </lineage>
</organism>
<evidence type="ECO:0000256" key="5">
    <source>
        <dbReference type="ARBA" id="ARBA00022989"/>
    </source>
</evidence>
<dbReference type="GO" id="GO:0051117">
    <property type="term" value="F:ATPase binding"/>
    <property type="evidence" value="ECO:0007669"/>
    <property type="project" value="TreeGrafter"/>
</dbReference>
<gene>
    <name evidence="9" type="ORF">CCH01_19890</name>
</gene>
<evidence type="ECO:0000256" key="4">
    <source>
        <dbReference type="ARBA" id="ARBA00022692"/>
    </source>
</evidence>
<evidence type="ECO:0000256" key="1">
    <source>
        <dbReference type="ARBA" id="ARBA00004141"/>
    </source>
</evidence>
<dbReference type="GO" id="GO:0016471">
    <property type="term" value="C:vacuolar proton-transporting V-type ATPase complex"/>
    <property type="evidence" value="ECO:0007669"/>
    <property type="project" value="TreeGrafter"/>
</dbReference>
<dbReference type="GO" id="GO:0033179">
    <property type="term" value="C:proton-transporting V-type ATPase, V0 domain"/>
    <property type="evidence" value="ECO:0007669"/>
    <property type="project" value="InterPro"/>
</dbReference>